<dbReference type="EMBL" id="CP102774">
    <property type="protein sequence ID" value="UZF86582.1"/>
    <property type="molecule type" value="Genomic_DNA"/>
</dbReference>
<keyword evidence="1" id="KW-0812">Transmembrane</keyword>
<accession>A0A9E7ZT38</accession>
<evidence type="ECO:0000259" key="2">
    <source>
        <dbReference type="Pfam" id="PF07811"/>
    </source>
</evidence>
<evidence type="ECO:0000256" key="1">
    <source>
        <dbReference type="SAM" id="Phobius"/>
    </source>
</evidence>
<protein>
    <submittedName>
        <fullName evidence="3">Pilus assembly protein</fullName>
    </submittedName>
</protein>
<gene>
    <name evidence="3" type="ORF">NWE54_22855</name>
</gene>
<reference evidence="3" key="1">
    <citation type="submission" date="2022-08" db="EMBL/GenBank/DDBJ databases">
        <title>Complete Genome Sequences of 2 Bosea sp. soil isolates.</title>
        <authorList>
            <person name="Alvarez Arevalo M."/>
            <person name="Sterndorff E.B."/>
            <person name="Faurdal D."/>
            <person name="Joergensen T.S."/>
            <person name="Weber T."/>
        </authorList>
    </citation>
    <scope>NUCLEOTIDE SEQUENCE</scope>
    <source>
        <strain evidence="3">NBC_00436</strain>
    </source>
</reference>
<dbReference type="InterPro" id="IPR012495">
    <property type="entry name" value="TadE-like_dom"/>
</dbReference>
<sequence>MEFAFVAVPFFAILFAIFETALMFWTNQVLEESLSQVSRSLVTGQSRSIYTGATGLVNAAKFRDDICAAAPMGLIDCSKLYVDVRVYNSFSAASTGTSGSDPLAGGSLNTSGFTYVQPQGNDIVVVRAVLDYSLFLTSWASTALANIGSGRRGIVVSMAFRAEPFVTGGSGG</sequence>
<feature type="transmembrane region" description="Helical" evidence="1">
    <location>
        <begin position="6"/>
        <end position="25"/>
    </location>
</feature>
<evidence type="ECO:0000313" key="3">
    <source>
        <dbReference type="EMBL" id="UZF86582.1"/>
    </source>
</evidence>
<keyword evidence="1" id="KW-0472">Membrane</keyword>
<dbReference type="Pfam" id="PF07811">
    <property type="entry name" value="TadE"/>
    <property type="match status" value="1"/>
</dbReference>
<proteinExistence type="predicted"/>
<keyword evidence="1" id="KW-1133">Transmembrane helix</keyword>
<name>A0A9E7ZT38_9HYPH</name>
<dbReference type="AlphaFoldDB" id="A0A9E7ZT38"/>
<organism evidence="3">
    <name type="scientific">Bosea sp. NBC_00436</name>
    <dbReference type="NCBI Taxonomy" id="2969620"/>
    <lineage>
        <taxon>Bacteria</taxon>
        <taxon>Pseudomonadati</taxon>
        <taxon>Pseudomonadota</taxon>
        <taxon>Alphaproteobacteria</taxon>
        <taxon>Hyphomicrobiales</taxon>
        <taxon>Boseaceae</taxon>
        <taxon>Bosea</taxon>
    </lineage>
</organism>
<feature type="domain" description="TadE-like" evidence="2">
    <location>
        <begin position="2"/>
        <end position="39"/>
    </location>
</feature>